<dbReference type="SUPFAM" id="SSF51905">
    <property type="entry name" value="FAD/NAD(P)-binding domain"/>
    <property type="match status" value="2"/>
</dbReference>
<evidence type="ECO:0000313" key="8">
    <source>
        <dbReference type="Proteomes" id="UP000317893"/>
    </source>
</evidence>
<protein>
    <submittedName>
        <fullName evidence="7">NAD/ferredoxin-dependent reductase-like protein</fullName>
    </submittedName>
</protein>
<dbReference type="InterPro" id="IPR050446">
    <property type="entry name" value="FAD-oxidoreductase/Apoptosis"/>
</dbReference>
<dbReference type="Proteomes" id="UP000317893">
    <property type="component" value="Unassembled WGS sequence"/>
</dbReference>
<evidence type="ECO:0000256" key="4">
    <source>
        <dbReference type="ARBA" id="ARBA00023002"/>
    </source>
</evidence>
<organism evidence="7 8">
    <name type="scientific">Lapillicoccus jejuensis</name>
    <dbReference type="NCBI Taxonomy" id="402171"/>
    <lineage>
        <taxon>Bacteria</taxon>
        <taxon>Bacillati</taxon>
        <taxon>Actinomycetota</taxon>
        <taxon>Actinomycetes</taxon>
        <taxon>Micrococcales</taxon>
        <taxon>Intrasporangiaceae</taxon>
        <taxon>Lapillicoccus</taxon>
    </lineage>
</organism>
<gene>
    <name evidence="7" type="ORF">FB458_1368</name>
</gene>
<evidence type="ECO:0000256" key="1">
    <source>
        <dbReference type="ARBA" id="ARBA00001974"/>
    </source>
</evidence>
<evidence type="ECO:0000259" key="5">
    <source>
        <dbReference type="Pfam" id="PF07992"/>
    </source>
</evidence>
<comment type="cofactor">
    <cofactor evidence="1">
        <name>FAD</name>
        <dbReference type="ChEBI" id="CHEBI:57692"/>
    </cofactor>
</comment>
<keyword evidence="4" id="KW-0560">Oxidoreductase</keyword>
<dbReference type="OrthoDB" id="1145at2"/>
<dbReference type="Gene3D" id="3.50.50.60">
    <property type="entry name" value="FAD/NAD(P)-binding domain"/>
    <property type="match status" value="2"/>
</dbReference>
<evidence type="ECO:0000259" key="6">
    <source>
        <dbReference type="Pfam" id="PF14759"/>
    </source>
</evidence>
<evidence type="ECO:0000256" key="2">
    <source>
        <dbReference type="ARBA" id="ARBA00022630"/>
    </source>
</evidence>
<dbReference type="PRINTS" id="PR00368">
    <property type="entry name" value="FADPNR"/>
</dbReference>
<feature type="domain" description="Reductase C-terminal" evidence="6">
    <location>
        <begin position="335"/>
        <end position="419"/>
    </location>
</feature>
<reference evidence="7 8" key="1">
    <citation type="submission" date="2019-06" db="EMBL/GenBank/DDBJ databases">
        <title>Sequencing the genomes of 1000 actinobacteria strains.</title>
        <authorList>
            <person name="Klenk H.-P."/>
        </authorList>
    </citation>
    <scope>NUCLEOTIDE SEQUENCE [LARGE SCALE GENOMIC DNA]</scope>
    <source>
        <strain evidence="7 8">DSM 18607</strain>
    </source>
</reference>
<dbReference type="GO" id="GO:0005737">
    <property type="term" value="C:cytoplasm"/>
    <property type="evidence" value="ECO:0007669"/>
    <property type="project" value="TreeGrafter"/>
</dbReference>
<evidence type="ECO:0000313" key="7">
    <source>
        <dbReference type="EMBL" id="TQJ08284.1"/>
    </source>
</evidence>
<dbReference type="PRINTS" id="PR00411">
    <property type="entry name" value="PNDRDTASEI"/>
</dbReference>
<dbReference type="GO" id="GO:0016651">
    <property type="term" value="F:oxidoreductase activity, acting on NAD(P)H"/>
    <property type="evidence" value="ECO:0007669"/>
    <property type="project" value="TreeGrafter"/>
</dbReference>
<keyword evidence="8" id="KW-1185">Reference proteome</keyword>
<dbReference type="AlphaFoldDB" id="A0A542DZC4"/>
<proteinExistence type="predicted"/>
<dbReference type="InterPro" id="IPR016156">
    <property type="entry name" value="FAD/NAD-linked_Rdtase_dimer_sf"/>
</dbReference>
<accession>A0A542DZC4</accession>
<dbReference type="Pfam" id="PF07992">
    <property type="entry name" value="Pyr_redox_2"/>
    <property type="match status" value="1"/>
</dbReference>
<evidence type="ECO:0000256" key="3">
    <source>
        <dbReference type="ARBA" id="ARBA00022827"/>
    </source>
</evidence>
<keyword evidence="3" id="KW-0274">FAD</keyword>
<dbReference type="PANTHER" id="PTHR43557:SF2">
    <property type="entry name" value="RIESKE DOMAIN-CONTAINING PROTEIN-RELATED"/>
    <property type="match status" value="1"/>
</dbReference>
<dbReference type="InterPro" id="IPR023753">
    <property type="entry name" value="FAD/NAD-binding_dom"/>
</dbReference>
<dbReference type="SUPFAM" id="SSF55424">
    <property type="entry name" value="FAD/NAD-linked reductases, dimerisation (C-terminal) domain"/>
    <property type="match status" value="1"/>
</dbReference>
<dbReference type="EMBL" id="VFMN01000001">
    <property type="protein sequence ID" value="TQJ08284.1"/>
    <property type="molecule type" value="Genomic_DNA"/>
</dbReference>
<keyword evidence="2" id="KW-0285">Flavoprotein</keyword>
<feature type="domain" description="FAD/NAD(P)-binding" evidence="5">
    <location>
        <begin position="12"/>
        <end position="312"/>
    </location>
</feature>
<sequence length="420" mass="44195">MTDSTSPQTPERVVVVGGGLAGARTAETLRDAGYDGSITLFAAENHLPYDRPPLSKGFLQGETPREETVLHPQEWYDEKKIDLKLGTAVTAVEAHDKQVRATDGSSTPYDVLVLATGSSPRRLDLPGADLGGVVVLRTVDDAQALRDSFEEGRRLVVIGGGWIGLEVAASARQAGVEVTVLENAAQPLVGVVGEEIGAFFAALHRDHGVDVRTGVEVESIEAAEGSHKAGSVRLKDGTSVAADLVLLGVGATPNVDVARGAGLQIGESGGVLVDAQGRSSDASIFAVGDIAEAETPALGDGERVRTEHWATANDRPEATAAAIVGKDDAFDKLPFFYSDQYDLGLEYSGHGSKDDEVVVRGSLEKGEFVAFWLDKTGRVRAGMNVNVWDVQDDIQKVIASGKAVDKAELADEETEIGSLA</sequence>
<dbReference type="InterPro" id="IPR036188">
    <property type="entry name" value="FAD/NAD-bd_sf"/>
</dbReference>
<dbReference type="Gene3D" id="3.30.390.30">
    <property type="match status" value="1"/>
</dbReference>
<dbReference type="RefSeq" id="WP_141847817.1">
    <property type="nucleotide sequence ID" value="NZ_BAAAPR010000002.1"/>
</dbReference>
<dbReference type="InterPro" id="IPR028202">
    <property type="entry name" value="Reductase_C"/>
</dbReference>
<dbReference type="PANTHER" id="PTHR43557">
    <property type="entry name" value="APOPTOSIS-INDUCING FACTOR 1"/>
    <property type="match status" value="1"/>
</dbReference>
<dbReference type="Pfam" id="PF14759">
    <property type="entry name" value="Reductase_C"/>
    <property type="match status" value="1"/>
</dbReference>
<name>A0A542DZC4_9MICO</name>
<comment type="caution">
    <text evidence="7">The sequence shown here is derived from an EMBL/GenBank/DDBJ whole genome shotgun (WGS) entry which is preliminary data.</text>
</comment>